<dbReference type="AlphaFoldDB" id="A0A5Q5BSW1"/>
<proteinExistence type="predicted"/>
<sequence length="247" mass="26872">MVREIEYELCGDFQAGRDRYSPFPGLTHAAFPSLDPQPPRSRTAGETALFLHQEVANPLIAARAAAVAGGHPIAHLAYVINPDNRDHTLITEWLGRLRPATRRDEIGFQLALSMLPAEMRPGDHLAPTGFHIDPELPDCWVVSAGETVIVTCGTSVPARGVLRQAYLADGVAFFLDSTGKMWPLPYPQSTANTDETMAQTLSRLMIDAGADVDDPGGAVATNPLVLQQIWDTPLPMVVNAYDVHRSR</sequence>
<keyword evidence="1" id="KW-0614">Plasmid</keyword>
<dbReference type="EMBL" id="CP000385">
    <property type="protein sequence ID" value="ABG11619.1"/>
    <property type="molecule type" value="Genomic_DNA"/>
</dbReference>
<dbReference type="KEGG" id="mmc:Mmcs_5519"/>
<name>A0A5Q5BSW1_MYCSS</name>
<accession>A0A5Q5BSW1</accession>
<organism evidence="1">
    <name type="scientific">Mycobacterium sp. (strain MCS)</name>
    <dbReference type="NCBI Taxonomy" id="164756"/>
    <lineage>
        <taxon>Bacteria</taxon>
        <taxon>Bacillati</taxon>
        <taxon>Actinomycetota</taxon>
        <taxon>Actinomycetes</taxon>
        <taxon>Mycobacteriales</taxon>
        <taxon>Mycobacteriaceae</taxon>
        <taxon>Mycobacterium</taxon>
    </lineage>
</organism>
<geneLocation type="plasmid" evidence="1">
    <name>Plasmid1</name>
</geneLocation>
<evidence type="ECO:0000313" key="1">
    <source>
        <dbReference type="EMBL" id="ABG11619.1"/>
    </source>
</evidence>
<reference evidence="1" key="1">
    <citation type="submission" date="2006-06" db="EMBL/GenBank/DDBJ databases">
        <title>Complete sequence of plasmid of Mycobacterium sp. MCS.</title>
        <authorList>
            <consortium name="US DOE Joint Genome Institute"/>
            <person name="Copeland A."/>
            <person name="Lucas S."/>
            <person name="Lapidus A."/>
            <person name="Barry K."/>
            <person name="Detter J.C."/>
            <person name="Glavina del Rio T."/>
            <person name="Hammon N."/>
            <person name="Israni S."/>
            <person name="Dalin E."/>
            <person name="Tice H."/>
            <person name="Pitluck S."/>
            <person name="Martinez M."/>
            <person name="Schmutz J."/>
            <person name="Larimer F."/>
            <person name="Land M."/>
            <person name="Hauser L."/>
            <person name="Kyrpides N."/>
            <person name="Kim E."/>
            <person name="Miller C.D."/>
            <person name="Hughes J.E."/>
            <person name="Anderson A.J."/>
            <person name="Sims R.C."/>
            <person name="Richardson P."/>
        </authorList>
    </citation>
    <scope>NUCLEOTIDE SEQUENCE [LARGE SCALE GENOMIC DNA]</scope>
    <source>
        <strain evidence="1">MCS</strain>
        <plasmid evidence="1">Plasmid1</plasmid>
    </source>
</reference>
<protein>
    <submittedName>
        <fullName evidence="1">Uncharacterized protein</fullName>
    </submittedName>
</protein>
<gene>
    <name evidence="1" type="ordered locus">Mmcs_5519</name>
</gene>